<feature type="compositionally biased region" description="Low complexity" evidence="1">
    <location>
        <begin position="25"/>
        <end position="42"/>
    </location>
</feature>
<feature type="chain" id="PRO_5038410607" description="Lipoprotein" evidence="2">
    <location>
        <begin position="25"/>
        <end position="196"/>
    </location>
</feature>
<dbReference type="PROSITE" id="PS51257">
    <property type="entry name" value="PROKAR_LIPOPROTEIN"/>
    <property type="match status" value="1"/>
</dbReference>
<evidence type="ECO:0000256" key="1">
    <source>
        <dbReference type="SAM" id="MobiDB-lite"/>
    </source>
</evidence>
<comment type="caution">
    <text evidence="3">The sequence shown here is derived from an EMBL/GenBank/DDBJ whole genome shotgun (WGS) entry which is preliminary data.</text>
</comment>
<protein>
    <recommendedName>
        <fullName evidence="5">Lipoprotein</fullName>
    </recommendedName>
</protein>
<evidence type="ECO:0000256" key="2">
    <source>
        <dbReference type="SAM" id="SignalP"/>
    </source>
</evidence>
<evidence type="ECO:0008006" key="5">
    <source>
        <dbReference type="Google" id="ProtNLM"/>
    </source>
</evidence>
<reference evidence="3" key="2">
    <citation type="journal article" date="2021" name="PeerJ">
        <title>Extensive microbial diversity within the chicken gut microbiome revealed by metagenomics and culture.</title>
        <authorList>
            <person name="Gilroy R."/>
            <person name="Ravi A."/>
            <person name="Getino M."/>
            <person name="Pursley I."/>
            <person name="Horton D.L."/>
            <person name="Alikhan N.F."/>
            <person name="Baker D."/>
            <person name="Gharbi K."/>
            <person name="Hall N."/>
            <person name="Watson M."/>
            <person name="Adriaenssens E.M."/>
            <person name="Foster-Nyarko E."/>
            <person name="Jarju S."/>
            <person name="Secka A."/>
            <person name="Antonio M."/>
            <person name="Oren A."/>
            <person name="Chaudhuri R.R."/>
            <person name="La Ragione R."/>
            <person name="Hildebrand F."/>
            <person name="Pallen M.J."/>
        </authorList>
    </citation>
    <scope>NUCLEOTIDE SEQUENCE</scope>
    <source>
        <strain evidence="3">ChiSjej4B22-9803</strain>
    </source>
</reference>
<reference evidence="3" key="1">
    <citation type="submission" date="2020-10" db="EMBL/GenBank/DDBJ databases">
        <authorList>
            <person name="Gilroy R."/>
        </authorList>
    </citation>
    <scope>NUCLEOTIDE SEQUENCE</scope>
    <source>
        <strain evidence="3">ChiSjej4B22-9803</strain>
    </source>
</reference>
<evidence type="ECO:0000313" key="4">
    <source>
        <dbReference type="Proteomes" id="UP000824111"/>
    </source>
</evidence>
<dbReference type="AlphaFoldDB" id="A0A9D1LWE7"/>
<accession>A0A9D1LWE7</accession>
<proteinExistence type="predicted"/>
<gene>
    <name evidence="3" type="ORF">IAB04_07750</name>
</gene>
<dbReference type="EMBL" id="DVND01000191">
    <property type="protein sequence ID" value="HIU49246.1"/>
    <property type="molecule type" value="Genomic_DNA"/>
</dbReference>
<keyword evidence="2" id="KW-0732">Signal</keyword>
<organism evidence="3 4">
    <name type="scientific">Candidatus Avimonoglobus intestinipullorum</name>
    <dbReference type="NCBI Taxonomy" id="2840699"/>
    <lineage>
        <taxon>Bacteria</taxon>
        <taxon>Bacillati</taxon>
        <taxon>Bacillota</taxon>
        <taxon>Clostridia</taxon>
        <taxon>Eubacteriales</taxon>
        <taxon>Candidatus Avimonoglobus</taxon>
    </lineage>
</organism>
<sequence length="196" mass="21080">MKKNLILIAAAAALLLTGCDGGGAQPSASPSPSPSAAQTAAPSPSPTPAAREEEKIELTQEDPFADGWTVVGETEYDVISDGNADIISLVTSAQQEDGVWLFDDSQEWGLVVRTEGGNYVLYDDHAHGMLYMDVSEFYEGDETVPVISLYIFSGAGTEIRQFRYRDGAFYQSTAYTTTAEADGGINRIYSTVPVYQ</sequence>
<feature type="region of interest" description="Disordered" evidence="1">
    <location>
        <begin position="22"/>
        <end position="51"/>
    </location>
</feature>
<evidence type="ECO:0000313" key="3">
    <source>
        <dbReference type="EMBL" id="HIU49246.1"/>
    </source>
</evidence>
<dbReference type="Proteomes" id="UP000824111">
    <property type="component" value="Unassembled WGS sequence"/>
</dbReference>
<name>A0A9D1LWE7_9FIRM</name>
<feature type="signal peptide" evidence="2">
    <location>
        <begin position="1"/>
        <end position="24"/>
    </location>
</feature>